<protein>
    <submittedName>
        <fullName evidence="1">Uncharacterized protein</fullName>
    </submittedName>
</protein>
<organism evidence="1 2">
    <name type="scientific">Hyalomma asiaticum</name>
    <name type="common">Tick</name>
    <dbReference type="NCBI Taxonomy" id="266040"/>
    <lineage>
        <taxon>Eukaryota</taxon>
        <taxon>Metazoa</taxon>
        <taxon>Ecdysozoa</taxon>
        <taxon>Arthropoda</taxon>
        <taxon>Chelicerata</taxon>
        <taxon>Arachnida</taxon>
        <taxon>Acari</taxon>
        <taxon>Parasitiformes</taxon>
        <taxon>Ixodida</taxon>
        <taxon>Ixodoidea</taxon>
        <taxon>Ixodidae</taxon>
        <taxon>Hyalomminae</taxon>
        <taxon>Hyalomma</taxon>
    </lineage>
</organism>
<dbReference type="Proteomes" id="UP000821845">
    <property type="component" value="Chromosome 1"/>
</dbReference>
<gene>
    <name evidence="1" type="ORF">HPB50_021113</name>
</gene>
<name>A0ACB7TND6_HYAAI</name>
<proteinExistence type="predicted"/>
<evidence type="ECO:0000313" key="1">
    <source>
        <dbReference type="EMBL" id="KAH6947741.1"/>
    </source>
</evidence>
<reference evidence="1" key="1">
    <citation type="submission" date="2020-05" db="EMBL/GenBank/DDBJ databases">
        <title>Large-scale comparative analyses of tick genomes elucidate their genetic diversity and vector capacities.</title>
        <authorList>
            <person name="Jia N."/>
            <person name="Wang J."/>
            <person name="Shi W."/>
            <person name="Du L."/>
            <person name="Sun Y."/>
            <person name="Zhan W."/>
            <person name="Jiang J."/>
            <person name="Wang Q."/>
            <person name="Zhang B."/>
            <person name="Ji P."/>
            <person name="Sakyi L.B."/>
            <person name="Cui X."/>
            <person name="Yuan T."/>
            <person name="Jiang B."/>
            <person name="Yang W."/>
            <person name="Lam T.T.-Y."/>
            <person name="Chang Q."/>
            <person name="Ding S."/>
            <person name="Wang X."/>
            <person name="Zhu J."/>
            <person name="Ruan X."/>
            <person name="Zhao L."/>
            <person name="Wei J."/>
            <person name="Que T."/>
            <person name="Du C."/>
            <person name="Cheng J."/>
            <person name="Dai P."/>
            <person name="Han X."/>
            <person name="Huang E."/>
            <person name="Gao Y."/>
            <person name="Liu J."/>
            <person name="Shao H."/>
            <person name="Ye R."/>
            <person name="Li L."/>
            <person name="Wei W."/>
            <person name="Wang X."/>
            <person name="Wang C."/>
            <person name="Yang T."/>
            <person name="Huo Q."/>
            <person name="Li W."/>
            <person name="Guo W."/>
            <person name="Chen H."/>
            <person name="Zhou L."/>
            <person name="Ni X."/>
            <person name="Tian J."/>
            <person name="Zhou Y."/>
            <person name="Sheng Y."/>
            <person name="Liu T."/>
            <person name="Pan Y."/>
            <person name="Xia L."/>
            <person name="Li J."/>
            <person name="Zhao F."/>
            <person name="Cao W."/>
        </authorList>
    </citation>
    <scope>NUCLEOTIDE SEQUENCE</scope>
    <source>
        <strain evidence="1">Hyas-2018</strain>
    </source>
</reference>
<dbReference type="EMBL" id="CM023481">
    <property type="protein sequence ID" value="KAH6947741.1"/>
    <property type="molecule type" value="Genomic_DNA"/>
</dbReference>
<evidence type="ECO:0000313" key="2">
    <source>
        <dbReference type="Proteomes" id="UP000821845"/>
    </source>
</evidence>
<keyword evidence="2" id="KW-1185">Reference proteome</keyword>
<comment type="caution">
    <text evidence="1">The sequence shown here is derived from an EMBL/GenBank/DDBJ whole genome shotgun (WGS) entry which is preliminary data.</text>
</comment>
<accession>A0ACB7TND6</accession>
<sequence length="174" mass="20359">MACPETTPDLTFIFNTKPENSVWRNTNKDSGSDHMIIEIKITPSRDTQHGNNRTFEWADWETLRNKRDIHQESSADKIDDIAAWIQNLSEDIRSATQTTETDIETPKVDSRLAHLIEAKNSVLSRWEKQRVNRRLRKKIAEINRTTEEHCQTFCKQQWNELCNEIDGQLYNGKS</sequence>